<gene>
    <name evidence="1" type="ORF">G4B88_023068</name>
</gene>
<evidence type="ECO:0000313" key="1">
    <source>
        <dbReference type="EMBL" id="KAF4400660.1"/>
    </source>
</evidence>
<dbReference type="AlphaFoldDB" id="A0A7J6I1Z9"/>
<proteinExistence type="predicted"/>
<organism evidence="1 2">
    <name type="scientific">Cannabis sativa</name>
    <name type="common">Hemp</name>
    <name type="synonym">Marijuana</name>
    <dbReference type="NCBI Taxonomy" id="3483"/>
    <lineage>
        <taxon>Eukaryota</taxon>
        <taxon>Viridiplantae</taxon>
        <taxon>Streptophyta</taxon>
        <taxon>Embryophyta</taxon>
        <taxon>Tracheophyta</taxon>
        <taxon>Spermatophyta</taxon>
        <taxon>Magnoliopsida</taxon>
        <taxon>eudicotyledons</taxon>
        <taxon>Gunneridae</taxon>
        <taxon>Pentapetalae</taxon>
        <taxon>rosids</taxon>
        <taxon>fabids</taxon>
        <taxon>Rosales</taxon>
        <taxon>Cannabaceae</taxon>
        <taxon>Cannabis</taxon>
    </lineage>
</organism>
<reference evidence="1 2" key="1">
    <citation type="journal article" date="2020" name="bioRxiv">
        <title>Sequence and annotation of 42 cannabis genomes reveals extensive copy number variation in cannabinoid synthesis and pathogen resistance genes.</title>
        <authorList>
            <person name="Mckernan K.J."/>
            <person name="Helbert Y."/>
            <person name="Kane L.T."/>
            <person name="Ebling H."/>
            <person name="Zhang L."/>
            <person name="Liu B."/>
            <person name="Eaton Z."/>
            <person name="Mclaughlin S."/>
            <person name="Kingan S."/>
            <person name="Baybayan P."/>
            <person name="Concepcion G."/>
            <person name="Jordan M."/>
            <person name="Riva A."/>
            <person name="Barbazuk W."/>
            <person name="Harkins T."/>
        </authorList>
    </citation>
    <scope>NUCLEOTIDE SEQUENCE [LARGE SCALE GENOMIC DNA]</scope>
    <source>
        <strain evidence="2">cv. Jamaican Lion 4</strain>
        <tissue evidence="1">Leaf</tissue>
    </source>
</reference>
<protein>
    <submittedName>
        <fullName evidence="1">Uncharacterized protein</fullName>
    </submittedName>
</protein>
<accession>A0A7J6I1Z9</accession>
<dbReference type="Proteomes" id="UP000583929">
    <property type="component" value="Unassembled WGS sequence"/>
</dbReference>
<dbReference type="EMBL" id="JAATIQ010000016">
    <property type="protein sequence ID" value="KAF4400660.1"/>
    <property type="molecule type" value="Genomic_DNA"/>
</dbReference>
<keyword evidence="2" id="KW-1185">Reference proteome</keyword>
<evidence type="ECO:0000313" key="2">
    <source>
        <dbReference type="Proteomes" id="UP000583929"/>
    </source>
</evidence>
<sequence>MGKCSKLHPDMNGMLLCPVTDDEVRRALFHIHPDKSLGPDEMTLGYHPSLANQKVSSLMKVGESSWDEECNGESSGVYSVESVY</sequence>
<name>A0A7J6I1Z9_CANSA</name>
<comment type="caution">
    <text evidence="1">The sequence shown here is derived from an EMBL/GenBank/DDBJ whole genome shotgun (WGS) entry which is preliminary data.</text>
</comment>